<feature type="region of interest" description="Disordered" evidence="1">
    <location>
        <begin position="145"/>
        <end position="194"/>
    </location>
</feature>
<comment type="caution">
    <text evidence="2">The sequence shown here is derived from an EMBL/GenBank/DDBJ whole genome shotgun (WGS) entry which is preliminary data.</text>
</comment>
<gene>
    <name evidence="2" type="ORF">F5890DRAFT_1558510</name>
</gene>
<evidence type="ECO:0000313" key="2">
    <source>
        <dbReference type="EMBL" id="KAJ3979627.1"/>
    </source>
</evidence>
<dbReference type="EMBL" id="MU802301">
    <property type="protein sequence ID" value="KAJ3979627.1"/>
    <property type="molecule type" value="Genomic_DNA"/>
</dbReference>
<protein>
    <submittedName>
        <fullName evidence="2">Uncharacterized protein</fullName>
    </submittedName>
</protein>
<name>A0AA38UM97_9AGAR</name>
<evidence type="ECO:0000256" key="1">
    <source>
        <dbReference type="SAM" id="MobiDB-lite"/>
    </source>
</evidence>
<reference evidence="2" key="1">
    <citation type="submission" date="2022-08" db="EMBL/GenBank/DDBJ databases">
        <authorList>
            <consortium name="DOE Joint Genome Institute"/>
            <person name="Min B."/>
            <person name="Riley R."/>
            <person name="Sierra-Patev S."/>
            <person name="Naranjo-Ortiz M."/>
            <person name="Looney B."/>
            <person name="Konkel Z."/>
            <person name="Slot J.C."/>
            <person name="Sakamoto Y."/>
            <person name="Steenwyk J.L."/>
            <person name="Rokas A."/>
            <person name="Carro J."/>
            <person name="Camarero S."/>
            <person name="Ferreira P."/>
            <person name="Molpeceres G."/>
            <person name="Ruiz-Duenas F.J."/>
            <person name="Serrano A."/>
            <person name="Henrissat B."/>
            <person name="Drula E."/>
            <person name="Hughes K.W."/>
            <person name="Mata J.L."/>
            <person name="Ishikawa N.K."/>
            <person name="Vargas-Isla R."/>
            <person name="Ushijima S."/>
            <person name="Smith C.A."/>
            <person name="Ahrendt S."/>
            <person name="Andreopoulos W."/>
            <person name="He G."/>
            <person name="Labutti K."/>
            <person name="Lipzen A."/>
            <person name="Ng V."/>
            <person name="Sandor L."/>
            <person name="Barry K."/>
            <person name="Martinez A.T."/>
            <person name="Xiao Y."/>
            <person name="Gibbons J.G."/>
            <person name="Terashima K."/>
            <person name="Hibbett D.S."/>
            <person name="Grigoriev I.V."/>
        </authorList>
    </citation>
    <scope>NUCLEOTIDE SEQUENCE</scope>
    <source>
        <strain evidence="2">TFB7829</strain>
    </source>
</reference>
<feature type="region of interest" description="Disordered" evidence="1">
    <location>
        <begin position="1"/>
        <end position="29"/>
    </location>
</feature>
<dbReference type="AlphaFoldDB" id="A0AA38UM97"/>
<feature type="compositionally biased region" description="Basic and acidic residues" evidence="1">
    <location>
        <begin position="1"/>
        <end position="10"/>
    </location>
</feature>
<feature type="compositionally biased region" description="Basic and acidic residues" evidence="1">
    <location>
        <begin position="145"/>
        <end position="158"/>
    </location>
</feature>
<dbReference type="Proteomes" id="UP001163850">
    <property type="component" value="Unassembled WGS sequence"/>
</dbReference>
<evidence type="ECO:0000313" key="3">
    <source>
        <dbReference type="Proteomes" id="UP001163850"/>
    </source>
</evidence>
<accession>A0AA38UM97</accession>
<feature type="compositionally biased region" description="Basic and acidic residues" evidence="1">
    <location>
        <begin position="179"/>
        <end position="194"/>
    </location>
</feature>
<organism evidence="2 3">
    <name type="scientific">Lentinula detonsa</name>
    <dbReference type="NCBI Taxonomy" id="2804962"/>
    <lineage>
        <taxon>Eukaryota</taxon>
        <taxon>Fungi</taxon>
        <taxon>Dikarya</taxon>
        <taxon>Basidiomycota</taxon>
        <taxon>Agaricomycotina</taxon>
        <taxon>Agaricomycetes</taxon>
        <taxon>Agaricomycetidae</taxon>
        <taxon>Agaricales</taxon>
        <taxon>Marasmiineae</taxon>
        <taxon>Omphalotaceae</taxon>
        <taxon>Lentinula</taxon>
    </lineage>
</organism>
<feature type="compositionally biased region" description="Acidic residues" evidence="1">
    <location>
        <begin position="159"/>
        <end position="178"/>
    </location>
</feature>
<sequence length="194" mass="21887">MIARNGKDNESNEDSAPETAGGQQESSSQPQLRSTCSRCVLVGKTVDCRPQNASRPTQACIVCHQQRQHCSWSGNNAARRMQAKRSKTKDDIYEGPAARVEERRFEGPGIPEQLAAIVVQNNDMINIARRSLVMQEKMLGILARRERREIEAKGGSESEREEDEDEDGEGEDDEEEVEETKRREQICKGKKRVE</sequence>
<proteinExistence type="predicted"/>